<dbReference type="Proteomes" id="UP000236161">
    <property type="component" value="Unassembled WGS sequence"/>
</dbReference>
<evidence type="ECO:0000313" key="7">
    <source>
        <dbReference type="Proteomes" id="UP000236161"/>
    </source>
</evidence>
<dbReference type="PANTHER" id="PTHR21562">
    <property type="entry name" value="NOTUM-RELATED"/>
    <property type="match status" value="1"/>
</dbReference>
<dbReference type="GO" id="GO:0009505">
    <property type="term" value="C:plant-type cell wall"/>
    <property type="evidence" value="ECO:0007669"/>
    <property type="project" value="TreeGrafter"/>
</dbReference>
<dbReference type="EC" id="3.1.1.-" evidence="5"/>
<keyword evidence="5" id="KW-0732">Signal</keyword>
<comment type="function">
    <text evidence="1 5">Hydrolyzes acetyl esters in homogalacturonan regions of pectin. In type I primary cell wall, galacturonic acid residues of pectin can be acetylated at the O-2 and O-3 positions. Decreasing the degree of acetylation of pectin gels in vitro alters their physical properties.</text>
</comment>
<keyword evidence="5" id="KW-0378">Hydrolase</keyword>
<evidence type="ECO:0000256" key="1">
    <source>
        <dbReference type="ARBA" id="ARBA00003534"/>
    </source>
</evidence>
<reference evidence="6 7" key="1">
    <citation type="journal article" date="2017" name="Nature">
        <title>The Apostasia genome and the evolution of orchids.</title>
        <authorList>
            <person name="Zhang G.Q."/>
            <person name="Liu K.W."/>
            <person name="Li Z."/>
            <person name="Lohaus R."/>
            <person name="Hsiao Y.Y."/>
            <person name="Niu S.C."/>
            <person name="Wang J.Y."/>
            <person name="Lin Y.C."/>
            <person name="Xu Q."/>
            <person name="Chen L.J."/>
            <person name="Yoshida K."/>
            <person name="Fujiwara S."/>
            <person name="Wang Z.W."/>
            <person name="Zhang Y.Q."/>
            <person name="Mitsuda N."/>
            <person name="Wang M."/>
            <person name="Liu G.H."/>
            <person name="Pecoraro L."/>
            <person name="Huang H.X."/>
            <person name="Xiao X.J."/>
            <person name="Lin M."/>
            <person name="Wu X.Y."/>
            <person name="Wu W.L."/>
            <person name="Chen Y.Y."/>
            <person name="Chang S.B."/>
            <person name="Sakamoto S."/>
            <person name="Ohme-Takagi M."/>
            <person name="Yagi M."/>
            <person name="Zeng S.J."/>
            <person name="Shen C.Y."/>
            <person name="Yeh C.M."/>
            <person name="Luo Y.B."/>
            <person name="Tsai W.C."/>
            <person name="Van de Peer Y."/>
            <person name="Liu Z.J."/>
        </authorList>
    </citation>
    <scope>NUCLEOTIDE SEQUENCE [LARGE SCALE GENOMIC DNA]</scope>
    <source>
        <strain evidence="7">cv. Shenzhen</strain>
        <tissue evidence="6">Stem</tissue>
    </source>
</reference>
<dbReference type="AlphaFoldDB" id="A0A2I0A020"/>
<evidence type="ECO:0000256" key="5">
    <source>
        <dbReference type="RuleBase" id="RU363114"/>
    </source>
</evidence>
<keyword evidence="7" id="KW-1185">Reference proteome</keyword>
<comment type="subcellular location">
    <subcellularLocation>
        <location evidence="2 5">Secreted</location>
        <location evidence="2 5">Cell wall</location>
    </subcellularLocation>
</comment>
<sequence>MKAFGILGFFWLVSVGWVCSLDKGYAAPSDSPLIVDLTLVKSAGSEGALCLDGSLPGYHLDLGYGSGANNWVVHLEGGAWCNDTKTCVARKKTALGSSKYMKPIPFVGIMSNRPEENPDFYNWNRVYVRYCDGASFSGEGFHFSPFEVLYFRGERIWYATMGDLMSKGMKDATQALLSGCSAGGLASILHCDRFRALFPASTKVKCFADAGFFLDVADIAGHRYLREIYNGVVDLQGLQKTLPLECLYRMDATSCFFPQNLVANVETPLFILNAAYDDWQIPESLVNPQADPNGLWMGCILDYKTCSSAQIEVFQDFRLQMLAHLKEFSKSHKNGLFINSCFIHCQSEFNNTWFGPDSPSIGNKSIAESVGDWYFDRAVVQKIDCPYPCDNTCVNHIFKKLSWASSLLKLSGGDDFQQYVRVKEGEI</sequence>
<dbReference type="GO" id="GO:0071555">
    <property type="term" value="P:cell wall organization"/>
    <property type="evidence" value="ECO:0007669"/>
    <property type="project" value="UniProtKB-KW"/>
</dbReference>
<keyword evidence="5" id="KW-0961">Cell wall biogenesis/degradation</keyword>
<name>A0A2I0A020_9ASPA</name>
<dbReference type="PANTHER" id="PTHR21562:SF5">
    <property type="entry name" value="PECTIN ACETYLESTERASE 12"/>
    <property type="match status" value="1"/>
</dbReference>
<protein>
    <recommendedName>
        <fullName evidence="5">Pectin acetylesterase</fullName>
        <ecNumber evidence="5">3.1.1.-</ecNumber>
    </recommendedName>
</protein>
<organism evidence="6 7">
    <name type="scientific">Apostasia shenzhenica</name>
    <dbReference type="NCBI Taxonomy" id="1088818"/>
    <lineage>
        <taxon>Eukaryota</taxon>
        <taxon>Viridiplantae</taxon>
        <taxon>Streptophyta</taxon>
        <taxon>Embryophyta</taxon>
        <taxon>Tracheophyta</taxon>
        <taxon>Spermatophyta</taxon>
        <taxon>Magnoliopsida</taxon>
        <taxon>Liliopsida</taxon>
        <taxon>Asparagales</taxon>
        <taxon>Orchidaceae</taxon>
        <taxon>Apostasioideae</taxon>
        <taxon>Apostasia</taxon>
    </lineage>
</organism>
<evidence type="ECO:0000256" key="4">
    <source>
        <dbReference type="ARBA" id="ARBA00022512"/>
    </source>
</evidence>
<dbReference type="Pfam" id="PF03283">
    <property type="entry name" value="PAE"/>
    <property type="match status" value="1"/>
</dbReference>
<dbReference type="GO" id="GO:0052793">
    <property type="term" value="F:pectin acetylesterase activity"/>
    <property type="evidence" value="ECO:0007669"/>
    <property type="project" value="TreeGrafter"/>
</dbReference>
<comment type="similarity">
    <text evidence="3 5">Belongs to the pectinacetylesterase family.</text>
</comment>
<evidence type="ECO:0000256" key="3">
    <source>
        <dbReference type="ARBA" id="ARBA00005784"/>
    </source>
</evidence>
<keyword evidence="4 5" id="KW-0134">Cell wall</keyword>
<feature type="chain" id="PRO_5013988830" description="Pectin acetylesterase" evidence="5">
    <location>
        <begin position="27"/>
        <end position="427"/>
    </location>
</feature>
<keyword evidence="5" id="KW-0964">Secreted</keyword>
<dbReference type="OrthoDB" id="2015280at2759"/>
<evidence type="ECO:0000256" key="2">
    <source>
        <dbReference type="ARBA" id="ARBA00004191"/>
    </source>
</evidence>
<evidence type="ECO:0000313" key="6">
    <source>
        <dbReference type="EMBL" id="PKA48891.1"/>
    </source>
</evidence>
<proteinExistence type="inferred from homology"/>
<dbReference type="InterPro" id="IPR004963">
    <property type="entry name" value="PAE/NOTUM"/>
</dbReference>
<gene>
    <name evidence="6" type="ORF">AXF42_Ash016407</name>
</gene>
<accession>A0A2I0A020</accession>
<feature type="signal peptide" evidence="5">
    <location>
        <begin position="1"/>
        <end position="26"/>
    </location>
</feature>
<dbReference type="EMBL" id="KZ452102">
    <property type="protein sequence ID" value="PKA48891.1"/>
    <property type="molecule type" value="Genomic_DNA"/>
</dbReference>